<sequence length="62" mass="7112">MQITPYSINFKHIQSQYIIDSKASIKTLFRLIRRRNECKAMIAAISHQSISTLMHASTIAPH</sequence>
<evidence type="ECO:0000313" key="1">
    <source>
        <dbReference type="Proteomes" id="UP000887569"/>
    </source>
</evidence>
<dbReference type="WBParaSite" id="PgB02X_g001_t01">
    <property type="protein sequence ID" value="PgB02X_g001_t01"/>
    <property type="gene ID" value="PgB02X_g001"/>
</dbReference>
<proteinExistence type="predicted"/>
<reference evidence="2" key="1">
    <citation type="submission" date="2022-11" db="UniProtKB">
        <authorList>
            <consortium name="WormBaseParasite"/>
        </authorList>
    </citation>
    <scope>IDENTIFICATION</scope>
</reference>
<name>A0A914ZFG9_PARUN</name>
<keyword evidence="1" id="KW-1185">Reference proteome</keyword>
<protein>
    <submittedName>
        <fullName evidence="2">Uncharacterized protein</fullName>
    </submittedName>
</protein>
<evidence type="ECO:0000313" key="2">
    <source>
        <dbReference type="WBParaSite" id="PgB02X_g001_t01"/>
    </source>
</evidence>
<dbReference type="Proteomes" id="UP000887569">
    <property type="component" value="Unplaced"/>
</dbReference>
<organism evidence="1 2">
    <name type="scientific">Parascaris univalens</name>
    <name type="common">Nematode worm</name>
    <dbReference type="NCBI Taxonomy" id="6257"/>
    <lineage>
        <taxon>Eukaryota</taxon>
        <taxon>Metazoa</taxon>
        <taxon>Ecdysozoa</taxon>
        <taxon>Nematoda</taxon>
        <taxon>Chromadorea</taxon>
        <taxon>Rhabditida</taxon>
        <taxon>Spirurina</taxon>
        <taxon>Ascaridomorpha</taxon>
        <taxon>Ascaridoidea</taxon>
        <taxon>Ascarididae</taxon>
        <taxon>Parascaris</taxon>
    </lineage>
</organism>
<accession>A0A914ZFG9</accession>
<dbReference type="AlphaFoldDB" id="A0A914ZFG9"/>